<dbReference type="Pfam" id="PF04321">
    <property type="entry name" value="RmlD_sub_bind"/>
    <property type="match status" value="1"/>
</dbReference>
<evidence type="ECO:0000313" key="5">
    <source>
        <dbReference type="Proteomes" id="UP001464891"/>
    </source>
</evidence>
<dbReference type="Gene3D" id="3.90.25.10">
    <property type="entry name" value="UDP-galactose 4-epimerase, domain 1"/>
    <property type="match status" value="1"/>
</dbReference>
<comment type="similarity">
    <text evidence="1 2">Belongs to the dTDP-4-dehydrorhamnose reductase family.</text>
</comment>
<feature type="domain" description="RmlD-like substrate binding" evidence="3">
    <location>
        <begin position="3"/>
        <end position="289"/>
    </location>
</feature>
<keyword evidence="5" id="KW-1185">Reference proteome</keyword>
<organism evidence="4 5">
    <name type="scientific">Trichocoleus desertorum GB2-A4</name>
    <dbReference type="NCBI Taxonomy" id="2933944"/>
    <lineage>
        <taxon>Bacteria</taxon>
        <taxon>Bacillati</taxon>
        <taxon>Cyanobacteriota</taxon>
        <taxon>Cyanophyceae</taxon>
        <taxon>Leptolyngbyales</taxon>
        <taxon>Trichocoleusaceae</taxon>
        <taxon>Trichocoleus</taxon>
    </lineage>
</organism>
<dbReference type="CDD" id="cd05254">
    <property type="entry name" value="dTDP_HR_like_SDR_e"/>
    <property type="match status" value="1"/>
</dbReference>
<dbReference type="RefSeq" id="WP_190433114.1">
    <property type="nucleotide sequence ID" value="NZ_JAMPKM010000010.1"/>
</dbReference>
<dbReference type="InterPro" id="IPR029903">
    <property type="entry name" value="RmlD-like-bd"/>
</dbReference>
<reference evidence="4 5" key="1">
    <citation type="submission" date="2022-04" db="EMBL/GenBank/DDBJ databases">
        <title>Positive selection, recombination, and allopatry shape intraspecific diversity of widespread and dominant cyanobacteria.</title>
        <authorList>
            <person name="Wei J."/>
            <person name="Shu W."/>
            <person name="Hu C."/>
        </authorList>
    </citation>
    <scope>NUCLEOTIDE SEQUENCE [LARGE SCALE GENOMIC DNA]</scope>
    <source>
        <strain evidence="4 5">GB2-A4</strain>
    </source>
</reference>
<evidence type="ECO:0000256" key="2">
    <source>
        <dbReference type="RuleBase" id="RU364082"/>
    </source>
</evidence>
<dbReference type="EMBL" id="JAMPKM010000010">
    <property type="protein sequence ID" value="MEP0818678.1"/>
    <property type="molecule type" value="Genomic_DNA"/>
</dbReference>
<comment type="pathway">
    <text evidence="2">Carbohydrate biosynthesis; dTDP-L-rhamnose biosynthesis.</text>
</comment>
<dbReference type="PANTHER" id="PTHR10491:SF4">
    <property type="entry name" value="METHIONINE ADENOSYLTRANSFERASE 2 SUBUNIT BETA"/>
    <property type="match status" value="1"/>
</dbReference>
<comment type="function">
    <text evidence="2">Catalyzes the reduction of dTDP-6-deoxy-L-lyxo-4-hexulose to yield dTDP-L-rhamnose.</text>
</comment>
<dbReference type="GO" id="GO:0008831">
    <property type="term" value="F:dTDP-4-dehydrorhamnose reductase activity"/>
    <property type="evidence" value="ECO:0007669"/>
    <property type="project" value="UniProtKB-EC"/>
</dbReference>
<comment type="caution">
    <text evidence="4">The sequence shown here is derived from an EMBL/GenBank/DDBJ whole genome shotgun (WGS) entry which is preliminary data.</text>
</comment>
<protein>
    <recommendedName>
        <fullName evidence="2">dTDP-4-dehydrorhamnose reductase</fullName>
        <ecNumber evidence="2">1.1.1.133</ecNumber>
    </recommendedName>
</protein>
<dbReference type="EC" id="1.1.1.133" evidence="2"/>
<dbReference type="PANTHER" id="PTHR10491">
    <property type="entry name" value="DTDP-4-DEHYDRORHAMNOSE REDUCTASE"/>
    <property type="match status" value="1"/>
</dbReference>
<dbReference type="SUPFAM" id="SSF51735">
    <property type="entry name" value="NAD(P)-binding Rossmann-fold domains"/>
    <property type="match status" value="1"/>
</dbReference>
<dbReference type="NCBIfam" id="TIGR01214">
    <property type="entry name" value="rmlD"/>
    <property type="match status" value="1"/>
</dbReference>
<keyword evidence="2 4" id="KW-0560">Oxidoreductase</keyword>
<dbReference type="Gene3D" id="3.40.50.720">
    <property type="entry name" value="NAD(P)-binding Rossmann-like Domain"/>
    <property type="match status" value="1"/>
</dbReference>
<evidence type="ECO:0000256" key="1">
    <source>
        <dbReference type="ARBA" id="ARBA00010944"/>
    </source>
</evidence>
<proteinExistence type="inferred from homology"/>
<sequence>MKRILVTGADGQVGQELRTCLTSFGEVTSLGRAALDLAQPEQIRQVMDQIQPEIVVNAAAYTAVDKAEAELEQAIAINATATQVLAAAAQRGGSFLIHISTDYVFDGTQSHPYLETDATHPLGAYGKSKLMGETAIALSTSNYAILRTAWVYGSYGKGNFVKTMLRLGAEREEIRVVADQIGSPTWAKDLAQAIAQFIPHANPKHAGIYHYTNSGVASWYDFAVAIFEEAKLLGLPLKVQRVIPITTAEYPTPAQRPAYSVLSCAKIAGVLGTYPPHWRQGLRHMLAELYAQTHESANSLRR</sequence>
<name>A0ABV0JBM6_9CYAN</name>
<evidence type="ECO:0000259" key="3">
    <source>
        <dbReference type="Pfam" id="PF04321"/>
    </source>
</evidence>
<evidence type="ECO:0000313" key="4">
    <source>
        <dbReference type="EMBL" id="MEP0818678.1"/>
    </source>
</evidence>
<dbReference type="InterPro" id="IPR005913">
    <property type="entry name" value="dTDP_dehydrorham_reduct"/>
</dbReference>
<keyword evidence="2" id="KW-0521">NADP</keyword>
<dbReference type="Proteomes" id="UP001464891">
    <property type="component" value="Unassembled WGS sequence"/>
</dbReference>
<gene>
    <name evidence="4" type="primary">rfbD</name>
    <name evidence="4" type="ORF">NC998_16380</name>
</gene>
<accession>A0ABV0JBM6</accession>
<dbReference type="InterPro" id="IPR036291">
    <property type="entry name" value="NAD(P)-bd_dom_sf"/>
</dbReference>